<comment type="caution">
    <text evidence="2">The sequence shown here is derived from an EMBL/GenBank/DDBJ whole genome shotgun (WGS) entry which is preliminary data.</text>
</comment>
<accession>A0ABU6W1A0</accession>
<reference evidence="2 3" key="1">
    <citation type="journal article" date="2023" name="Plants (Basel)">
        <title>Bridging the Gap: Combining Genomics and Transcriptomics Approaches to Understand Stylosanthes scabra, an Orphan Legume from the Brazilian Caatinga.</title>
        <authorList>
            <person name="Ferreira-Neto J.R.C."/>
            <person name="da Silva M.D."/>
            <person name="Binneck E."/>
            <person name="de Melo N.F."/>
            <person name="da Silva R.H."/>
            <person name="de Melo A.L.T.M."/>
            <person name="Pandolfi V."/>
            <person name="Bustamante F.O."/>
            <person name="Brasileiro-Vidal A.C."/>
            <person name="Benko-Iseppon A.M."/>
        </authorList>
    </citation>
    <scope>NUCLEOTIDE SEQUENCE [LARGE SCALE GENOMIC DNA]</scope>
    <source>
        <tissue evidence="2">Leaves</tissue>
    </source>
</reference>
<evidence type="ECO:0000313" key="2">
    <source>
        <dbReference type="EMBL" id="MED6179539.1"/>
    </source>
</evidence>
<evidence type="ECO:0000259" key="1">
    <source>
        <dbReference type="Pfam" id="PF25418"/>
    </source>
</evidence>
<dbReference type="Pfam" id="PF25418">
    <property type="entry name" value="DUF7890"/>
    <property type="match status" value="1"/>
</dbReference>
<keyword evidence="3" id="KW-1185">Reference proteome</keyword>
<organism evidence="2 3">
    <name type="scientific">Stylosanthes scabra</name>
    <dbReference type="NCBI Taxonomy" id="79078"/>
    <lineage>
        <taxon>Eukaryota</taxon>
        <taxon>Viridiplantae</taxon>
        <taxon>Streptophyta</taxon>
        <taxon>Embryophyta</taxon>
        <taxon>Tracheophyta</taxon>
        <taxon>Spermatophyta</taxon>
        <taxon>Magnoliopsida</taxon>
        <taxon>eudicotyledons</taxon>
        <taxon>Gunneridae</taxon>
        <taxon>Pentapetalae</taxon>
        <taxon>rosids</taxon>
        <taxon>fabids</taxon>
        <taxon>Fabales</taxon>
        <taxon>Fabaceae</taxon>
        <taxon>Papilionoideae</taxon>
        <taxon>50 kb inversion clade</taxon>
        <taxon>dalbergioids sensu lato</taxon>
        <taxon>Dalbergieae</taxon>
        <taxon>Pterocarpus clade</taxon>
        <taxon>Stylosanthes</taxon>
    </lineage>
</organism>
<dbReference type="Proteomes" id="UP001341840">
    <property type="component" value="Unassembled WGS sequence"/>
</dbReference>
<gene>
    <name evidence="2" type="ORF">PIB30_001831</name>
</gene>
<dbReference type="PANTHER" id="PTHR36782">
    <property type="entry name" value="BNAC03G62080D PROTEIN"/>
    <property type="match status" value="1"/>
</dbReference>
<feature type="domain" description="DUF7890" evidence="1">
    <location>
        <begin position="68"/>
        <end position="113"/>
    </location>
</feature>
<evidence type="ECO:0000313" key="3">
    <source>
        <dbReference type="Proteomes" id="UP001341840"/>
    </source>
</evidence>
<dbReference type="PANTHER" id="PTHR36782:SF1">
    <property type="entry name" value="CALCIUM UNIPORTER PROTEIN"/>
    <property type="match status" value="1"/>
</dbReference>
<protein>
    <recommendedName>
        <fullName evidence="1">DUF7890 domain-containing protein</fullName>
    </recommendedName>
</protein>
<sequence length="122" mass="14026">MTIKMMMNTVLACFNWRTIISPVEEDEVKEKEVVEPLKKEGVYRDEPCKKGIKKSVRFKDEEEEVGEEGIRVKVKMTKEQANRLLSKCKEGGVLDFKDVASELVSIPINRLTLLPIPHHQQS</sequence>
<dbReference type="InterPro" id="IPR057212">
    <property type="entry name" value="DUF7890"/>
</dbReference>
<name>A0ABU6W1A0_9FABA</name>
<dbReference type="EMBL" id="JASCZI010181246">
    <property type="protein sequence ID" value="MED6179539.1"/>
    <property type="molecule type" value="Genomic_DNA"/>
</dbReference>
<proteinExistence type="predicted"/>